<dbReference type="SUPFAM" id="SSF52788">
    <property type="entry name" value="Phosphotyrosine protein phosphatases I"/>
    <property type="match status" value="1"/>
</dbReference>
<dbReference type="Proteomes" id="UP000391919">
    <property type="component" value="Unassembled WGS sequence"/>
</dbReference>
<evidence type="ECO:0000256" key="3">
    <source>
        <dbReference type="ARBA" id="ARBA00022912"/>
    </source>
</evidence>
<gene>
    <name evidence="6" type="ORF">BpJC7_07860</name>
</gene>
<dbReference type="InterPro" id="IPR017867">
    <property type="entry name" value="Tyr_phospatase_low_mol_wt"/>
</dbReference>
<dbReference type="RefSeq" id="WP_151705851.1">
    <property type="nucleotide sequence ID" value="NZ_BKZQ01000007.1"/>
</dbReference>
<proteinExistence type="inferred from homology"/>
<feature type="active site" description="Nucleophile" evidence="4">
    <location>
        <position position="7"/>
    </location>
</feature>
<dbReference type="EMBL" id="BKZQ01000007">
    <property type="protein sequence ID" value="GER69483.1"/>
    <property type="molecule type" value="Genomic_DNA"/>
</dbReference>
<evidence type="ECO:0000259" key="5">
    <source>
        <dbReference type="SMART" id="SM00226"/>
    </source>
</evidence>
<dbReference type="SMART" id="SM00226">
    <property type="entry name" value="LMWPc"/>
    <property type="match status" value="1"/>
</dbReference>
<reference evidence="6 7" key="1">
    <citation type="submission" date="2019-09" db="EMBL/GenBank/DDBJ databases">
        <title>Draft genome sequence of Bacillus sp. JC-7.</title>
        <authorList>
            <person name="Tanaka N."/>
            <person name="Shiwa Y."/>
            <person name="Fujita N."/>
            <person name="Tanasupawat S."/>
        </authorList>
    </citation>
    <scope>NUCLEOTIDE SEQUENCE [LARGE SCALE GENOMIC DNA]</scope>
    <source>
        <strain evidence="6 7">JC-7</strain>
    </source>
</reference>
<evidence type="ECO:0000256" key="1">
    <source>
        <dbReference type="ARBA" id="ARBA00011063"/>
    </source>
</evidence>
<sequence>MNILFVCTGNTCRSPMAEAILKAKQLPGVEVKSAGIFALEGSALSAHTYEVLKENAIKFRHAAKNLSEELVDWADYIFTMTNGHKEAVAGRFPRAQNKTFTLLEFADGIGGDVVDPYGGSLQIYRATYGQLDGLINRLIEKLKLGN</sequence>
<feature type="active site" description="Proton donor" evidence="4">
    <location>
        <position position="115"/>
    </location>
</feature>
<protein>
    <submittedName>
        <fullName evidence="6">Protein-tyrosine-phosphatase</fullName>
    </submittedName>
</protein>
<name>A0A5J4JC24_9BACI</name>
<comment type="similarity">
    <text evidence="1">Belongs to the low molecular weight phosphotyrosine protein phosphatase family.</text>
</comment>
<dbReference type="InterPro" id="IPR050438">
    <property type="entry name" value="LMW_PTPase"/>
</dbReference>
<comment type="caution">
    <text evidence="6">The sequence shown here is derived from an EMBL/GenBank/DDBJ whole genome shotgun (WGS) entry which is preliminary data.</text>
</comment>
<evidence type="ECO:0000256" key="2">
    <source>
        <dbReference type="ARBA" id="ARBA00022801"/>
    </source>
</evidence>
<dbReference type="Gene3D" id="3.40.50.2300">
    <property type="match status" value="1"/>
</dbReference>
<keyword evidence="2" id="KW-0378">Hydrolase</keyword>
<evidence type="ECO:0000313" key="6">
    <source>
        <dbReference type="EMBL" id="GER69483.1"/>
    </source>
</evidence>
<keyword evidence="7" id="KW-1185">Reference proteome</keyword>
<evidence type="ECO:0000256" key="4">
    <source>
        <dbReference type="PIRSR" id="PIRSR617867-1"/>
    </source>
</evidence>
<feature type="domain" description="Phosphotyrosine protein phosphatase I" evidence="5">
    <location>
        <begin position="1"/>
        <end position="141"/>
    </location>
</feature>
<dbReference type="PRINTS" id="PR00719">
    <property type="entry name" value="LMWPTPASE"/>
</dbReference>
<dbReference type="CDD" id="cd16344">
    <property type="entry name" value="LMWPAP"/>
    <property type="match status" value="1"/>
</dbReference>
<organism evidence="6 7">
    <name type="scientific">Weizmannia acidilactici</name>
    <dbReference type="NCBI Taxonomy" id="2607726"/>
    <lineage>
        <taxon>Bacteria</taxon>
        <taxon>Bacillati</taxon>
        <taxon>Bacillota</taxon>
        <taxon>Bacilli</taxon>
        <taxon>Bacillales</taxon>
        <taxon>Bacillaceae</taxon>
        <taxon>Heyndrickxia</taxon>
    </lineage>
</organism>
<dbReference type="InterPro" id="IPR036196">
    <property type="entry name" value="Ptyr_pPase_sf"/>
</dbReference>
<dbReference type="PANTHER" id="PTHR11717:SF31">
    <property type="entry name" value="LOW MOLECULAR WEIGHT PROTEIN-TYROSINE-PHOSPHATASE ETP-RELATED"/>
    <property type="match status" value="1"/>
</dbReference>
<dbReference type="PANTHER" id="PTHR11717">
    <property type="entry name" value="LOW MOLECULAR WEIGHT PROTEIN TYROSINE PHOSPHATASE"/>
    <property type="match status" value="1"/>
</dbReference>
<dbReference type="GO" id="GO:0004725">
    <property type="term" value="F:protein tyrosine phosphatase activity"/>
    <property type="evidence" value="ECO:0007669"/>
    <property type="project" value="InterPro"/>
</dbReference>
<dbReference type="AlphaFoldDB" id="A0A5J4JC24"/>
<feature type="active site" description="Nucleophile" evidence="4">
    <location>
        <position position="13"/>
    </location>
</feature>
<dbReference type="InterPro" id="IPR023485">
    <property type="entry name" value="Ptyr_pPase"/>
</dbReference>
<dbReference type="Pfam" id="PF01451">
    <property type="entry name" value="LMWPc"/>
    <property type="match status" value="1"/>
</dbReference>
<evidence type="ECO:0000313" key="7">
    <source>
        <dbReference type="Proteomes" id="UP000391919"/>
    </source>
</evidence>
<keyword evidence="3" id="KW-0904">Protein phosphatase</keyword>
<accession>A0A5J4JC24</accession>